<gene>
    <name evidence="1" type="ORF">L207DRAFT_75558</name>
</gene>
<protein>
    <submittedName>
        <fullName evidence="1">Uncharacterized protein</fullName>
    </submittedName>
</protein>
<organism evidence="1 2">
    <name type="scientific">Hyaloscypha variabilis (strain UAMH 11265 / GT02V1 / F)</name>
    <name type="common">Meliniomyces variabilis</name>
    <dbReference type="NCBI Taxonomy" id="1149755"/>
    <lineage>
        <taxon>Eukaryota</taxon>
        <taxon>Fungi</taxon>
        <taxon>Dikarya</taxon>
        <taxon>Ascomycota</taxon>
        <taxon>Pezizomycotina</taxon>
        <taxon>Leotiomycetes</taxon>
        <taxon>Helotiales</taxon>
        <taxon>Hyaloscyphaceae</taxon>
        <taxon>Hyaloscypha</taxon>
        <taxon>Hyaloscypha variabilis</taxon>
    </lineage>
</organism>
<dbReference type="AlphaFoldDB" id="A0A2J6RFW6"/>
<sequence length="218" mass="24923">MQWPADTPHRLQRGQYKIAVPSSRWFLKGDSFIKIAASENDSHCKWLASLKSHRAAEDLQTFERSLISADILTPLIRRIWHPHHLEQSKIHTTWLIESQLTWVANPAKFALSDGESTLRYSRGTCGAAFPPNSPLGSRDFLCFTGQIVFCAGISAFAVCYQHVSFPKQKNATSRFPRRNILRSVQRCFAHHSQHRWPSARYPYDGDLSFAQHFARATD</sequence>
<keyword evidence="2" id="KW-1185">Reference proteome</keyword>
<dbReference type="EMBL" id="KZ613949">
    <property type="protein sequence ID" value="PMD37405.1"/>
    <property type="molecule type" value="Genomic_DNA"/>
</dbReference>
<name>A0A2J6RFW6_HYAVF</name>
<reference evidence="1 2" key="1">
    <citation type="submission" date="2016-04" db="EMBL/GenBank/DDBJ databases">
        <title>A degradative enzymes factory behind the ericoid mycorrhizal symbiosis.</title>
        <authorList>
            <consortium name="DOE Joint Genome Institute"/>
            <person name="Martino E."/>
            <person name="Morin E."/>
            <person name="Grelet G."/>
            <person name="Kuo A."/>
            <person name="Kohler A."/>
            <person name="Daghino S."/>
            <person name="Barry K."/>
            <person name="Choi C."/>
            <person name="Cichocki N."/>
            <person name="Clum A."/>
            <person name="Copeland A."/>
            <person name="Hainaut M."/>
            <person name="Haridas S."/>
            <person name="Labutti K."/>
            <person name="Lindquist E."/>
            <person name="Lipzen A."/>
            <person name="Khouja H.-R."/>
            <person name="Murat C."/>
            <person name="Ohm R."/>
            <person name="Olson A."/>
            <person name="Spatafora J."/>
            <person name="Veneault-Fourrey C."/>
            <person name="Henrissat B."/>
            <person name="Grigoriev I."/>
            <person name="Martin F."/>
            <person name="Perotto S."/>
        </authorList>
    </citation>
    <scope>NUCLEOTIDE SEQUENCE [LARGE SCALE GENOMIC DNA]</scope>
    <source>
        <strain evidence="1 2">F</strain>
    </source>
</reference>
<dbReference type="OrthoDB" id="10603662at2759"/>
<accession>A0A2J6RFW6</accession>
<evidence type="ECO:0000313" key="2">
    <source>
        <dbReference type="Proteomes" id="UP000235786"/>
    </source>
</evidence>
<evidence type="ECO:0000313" key="1">
    <source>
        <dbReference type="EMBL" id="PMD37405.1"/>
    </source>
</evidence>
<dbReference type="Proteomes" id="UP000235786">
    <property type="component" value="Unassembled WGS sequence"/>
</dbReference>
<proteinExistence type="predicted"/>